<sequence length="186" mass="19682">MTATNPSDERAPRAAGSGTASGTERRTAAPHVLESLIDALASSPVDVLPGGWYALEVPGVGQPLVIGPGGLFVLLVRHHTTLAIGLPSPGDTRPWAHDHRNQLSTPQLTAELASQLVNWACGTDLVCSPVIVVTGDDAEVVTRPDGVDVIHEHMLTRWLARCPAELDEHTIGLVTEHLTATRLLPV</sequence>
<proteinExistence type="predicted"/>
<feature type="region of interest" description="Disordered" evidence="1">
    <location>
        <begin position="1"/>
        <end position="26"/>
    </location>
</feature>
<name>A0A6J6FFL1_9ZZZZ</name>
<dbReference type="EMBL" id="CAEZSR010000198">
    <property type="protein sequence ID" value="CAB4587157.1"/>
    <property type="molecule type" value="Genomic_DNA"/>
</dbReference>
<dbReference type="AlphaFoldDB" id="A0A6J6FFL1"/>
<organism evidence="2">
    <name type="scientific">freshwater metagenome</name>
    <dbReference type="NCBI Taxonomy" id="449393"/>
    <lineage>
        <taxon>unclassified sequences</taxon>
        <taxon>metagenomes</taxon>
        <taxon>ecological metagenomes</taxon>
    </lineage>
</organism>
<evidence type="ECO:0000313" key="2">
    <source>
        <dbReference type="EMBL" id="CAB4587157.1"/>
    </source>
</evidence>
<gene>
    <name evidence="2" type="ORF">UFOPK1493_03508</name>
</gene>
<protein>
    <submittedName>
        <fullName evidence="2">Unannotated protein</fullName>
    </submittedName>
</protein>
<accession>A0A6J6FFL1</accession>
<evidence type="ECO:0000256" key="1">
    <source>
        <dbReference type="SAM" id="MobiDB-lite"/>
    </source>
</evidence>
<reference evidence="2" key="1">
    <citation type="submission" date="2020-05" db="EMBL/GenBank/DDBJ databases">
        <authorList>
            <person name="Chiriac C."/>
            <person name="Salcher M."/>
            <person name="Ghai R."/>
            <person name="Kavagutti S V."/>
        </authorList>
    </citation>
    <scope>NUCLEOTIDE SEQUENCE</scope>
</reference>